<evidence type="ECO:0000313" key="2">
    <source>
        <dbReference type="Proteomes" id="UP000558997"/>
    </source>
</evidence>
<organism evidence="1 2">
    <name type="scientific">Kribbella solani</name>
    <dbReference type="NCBI Taxonomy" id="236067"/>
    <lineage>
        <taxon>Bacteria</taxon>
        <taxon>Bacillati</taxon>
        <taxon>Actinomycetota</taxon>
        <taxon>Actinomycetes</taxon>
        <taxon>Propionibacteriales</taxon>
        <taxon>Kribbellaceae</taxon>
        <taxon>Kribbella</taxon>
    </lineage>
</organism>
<keyword evidence="2" id="KW-1185">Reference proteome</keyword>
<gene>
    <name evidence="1" type="ORF">HDA44_007128</name>
</gene>
<dbReference type="AlphaFoldDB" id="A0A841E619"/>
<sequence length="48" mass="5274">MVRGVLYSGNGLLGAPNRFGAAAWRKRWGWRNRWGGVADAVMVVEVEG</sequence>
<comment type="caution">
    <text evidence="1">The sequence shown here is derived from an EMBL/GenBank/DDBJ whole genome shotgun (WGS) entry which is preliminary data.</text>
</comment>
<dbReference type="EMBL" id="JACHNF010000001">
    <property type="protein sequence ID" value="MBB5983787.1"/>
    <property type="molecule type" value="Genomic_DNA"/>
</dbReference>
<protein>
    <submittedName>
        <fullName evidence="1">Uncharacterized protein</fullName>
    </submittedName>
</protein>
<reference evidence="1 2" key="1">
    <citation type="submission" date="2020-08" db="EMBL/GenBank/DDBJ databases">
        <title>Sequencing the genomes of 1000 actinobacteria strains.</title>
        <authorList>
            <person name="Klenk H.-P."/>
        </authorList>
    </citation>
    <scope>NUCLEOTIDE SEQUENCE [LARGE SCALE GENOMIC DNA]</scope>
    <source>
        <strain evidence="1 2">DSM 17294</strain>
    </source>
</reference>
<name>A0A841E619_9ACTN</name>
<dbReference type="Proteomes" id="UP000558997">
    <property type="component" value="Unassembled WGS sequence"/>
</dbReference>
<proteinExistence type="predicted"/>
<evidence type="ECO:0000313" key="1">
    <source>
        <dbReference type="EMBL" id="MBB5983787.1"/>
    </source>
</evidence>
<accession>A0A841E619</accession>